<dbReference type="PANTHER" id="PTHR43557">
    <property type="entry name" value="APOPTOSIS-INDUCING FACTOR 1"/>
    <property type="match status" value="1"/>
</dbReference>
<comment type="similarity">
    <text evidence="2">Belongs to the FAD-dependent oxidoreductase family.</text>
</comment>
<dbReference type="Gene3D" id="3.30.390.30">
    <property type="match status" value="1"/>
</dbReference>
<dbReference type="SUPFAM" id="SSF50022">
    <property type="entry name" value="ISP domain"/>
    <property type="match status" value="1"/>
</dbReference>
<evidence type="ECO:0000256" key="7">
    <source>
        <dbReference type="ARBA" id="ARBA00023002"/>
    </source>
</evidence>
<dbReference type="Proteomes" id="UP001159042">
    <property type="component" value="Unassembled WGS sequence"/>
</dbReference>
<evidence type="ECO:0000256" key="4">
    <source>
        <dbReference type="ARBA" id="ARBA00022714"/>
    </source>
</evidence>
<evidence type="ECO:0000256" key="2">
    <source>
        <dbReference type="ARBA" id="ARBA00006442"/>
    </source>
</evidence>
<keyword evidence="7" id="KW-0560">Oxidoreductase</keyword>
<keyword evidence="9" id="KW-0411">Iron-sulfur</keyword>
<organism evidence="12 13">
    <name type="scientific">Exocentrus adspersus</name>
    <dbReference type="NCBI Taxonomy" id="1586481"/>
    <lineage>
        <taxon>Eukaryota</taxon>
        <taxon>Metazoa</taxon>
        <taxon>Ecdysozoa</taxon>
        <taxon>Arthropoda</taxon>
        <taxon>Hexapoda</taxon>
        <taxon>Insecta</taxon>
        <taxon>Pterygota</taxon>
        <taxon>Neoptera</taxon>
        <taxon>Endopterygota</taxon>
        <taxon>Coleoptera</taxon>
        <taxon>Polyphaga</taxon>
        <taxon>Cucujiformia</taxon>
        <taxon>Chrysomeloidea</taxon>
        <taxon>Cerambycidae</taxon>
        <taxon>Lamiinae</taxon>
        <taxon>Acanthocinini</taxon>
        <taxon>Exocentrus</taxon>
    </lineage>
</organism>
<evidence type="ECO:0000256" key="3">
    <source>
        <dbReference type="ARBA" id="ARBA00022630"/>
    </source>
</evidence>
<evidence type="ECO:0000256" key="6">
    <source>
        <dbReference type="ARBA" id="ARBA00022827"/>
    </source>
</evidence>
<keyword evidence="13" id="KW-1185">Reference proteome</keyword>
<keyword evidence="3" id="KW-0285">Flavoprotein</keyword>
<dbReference type="PRINTS" id="PR00411">
    <property type="entry name" value="PNDRDTASEI"/>
</dbReference>
<reference evidence="12 13" key="1">
    <citation type="journal article" date="2023" name="Insect Mol. Biol.">
        <title>Genome sequencing provides insights into the evolution of gene families encoding plant cell wall-degrading enzymes in longhorned beetles.</title>
        <authorList>
            <person name="Shin N.R."/>
            <person name="Okamura Y."/>
            <person name="Kirsch R."/>
            <person name="Pauchet Y."/>
        </authorList>
    </citation>
    <scope>NUCLEOTIDE SEQUENCE [LARGE SCALE GENOMIC DNA]</scope>
    <source>
        <strain evidence="12">EAD_L_NR</strain>
    </source>
</reference>
<name>A0AAV8VHW9_9CUCU</name>
<keyword evidence="4" id="KW-0001">2Fe-2S</keyword>
<accession>A0AAV8VHW9</accession>
<protein>
    <recommendedName>
        <fullName evidence="11">Rieske domain-containing protein</fullName>
    </recommendedName>
</protein>
<feature type="region of interest" description="Disordered" evidence="10">
    <location>
        <begin position="1"/>
        <end position="21"/>
    </location>
</feature>
<dbReference type="GO" id="GO:0046872">
    <property type="term" value="F:metal ion binding"/>
    <property type="evidence" value="ECO:0007669"/>
    <property type="project" value="UniProtKB-KW"/>
</dbReference>
<feature type="domain" description="Rieske" evidence="11">
    <location>
        <begin position="28"/>
        <end position="123"/>
    </location>
</feature>
<evidence type="ECO:0000256" key="8">
    <source>
        <dbReference type="ARBA" id="ARBA00023004"/>
    </source>
</evidence>
<dbReference type="SUPFAM" id="SSF55424">
    <property type="entry name" value="FAD/NAD-linked reductases, dimerisation (C-terminal) domain"/>
    <property type="match status" value="1"/>
</dbReference>
<dbReference type="GO" id="GO:0016651">
    <property type="term" value="F:oxidoreductase activity, acting on NAD(P)H"/>
    <property type="evidence" value="ECO:0007669"/>
    <property type="project" value="TreeGrafter"/>
</dbReference>
<keyword evidence="6" id="KW-0274">FAD</keyword>
<evidence type="ECO:0000256" key="9">
    <source>
        <dbReference type="ARBA" id="ARBA00023014"/>
    </source>
</evidence>
<dbReference type="Pfam" id="PF00355">
    <property type="entry name" value="Rieske"/>
    <property type="match status" value="1"/>
</dbReference>
<dbReference type="PROSITE" id="PS51296">
    <property type="entry name" value="RIESKE"/>
    <property type="match status" value="1"/>
</dbReference>
<dbReference type="InterPro" id="IPR016156">
    <property type="entry name" value="FAD/NAD-linked_Rdtase_dimer_sf"/>
</dbReference>
<evidence type="ECO:0000256" key="5">
    <source>
        <dbReference type="ARBA" id="ARBA00022723"/>
    </source>
</evidence>
<keyword evidence="5" id="KW-0479">Metal-binding</keyword>
<dbReference type="PANTHER" id="PTHR43557:SF2">
    <property type="entry name" value="RIESKE DOMAIN-CONTAINING PROTEIN-RELATED"/>
    <property type="match status" value="1"/>
</dbReference>
<dbReference type="FunFam" id="2.102.10.10:FF:000003">
    <property type="entry name" value="apoptosis-inducing factor 3 isoform X2"/>
    <property type="match status" value="1"/>
</dbReference>
<dbReference type="GO" id="GO:0005737">
    <property type="term" value="C:cytoplasm"/>
    <property type="evidence" value="ECO:0007669"/>
    <property type="project" value="TreeGrafter"/>
</dbReference>
<dbReference type="Pfam" id="PF07992">
    <property type="entry name" value="Pyr_redox_2"/>
    <property type="match status" value="1"/>
</dbReference>
<evidence type="ECO:0000256" key="10">
    <source>
        <dbReference type="SAM" id="MobiDB-lite"/>
    </source>
</evidence>
<dbReference type="GO" id="GO:0051537">
    <property type="term" value="F:2 iron, 2 sulfur cluster binding"/>
    <property type="evidence" value="ECO:0007669"/>
    <property type="project" value="UniProtKB-KW"/>
</dbReference>
<comment type="caution">
    <text evidence="12">The sequence shown here is derived from an EMBL/GenBank/DDBJ whole genome shotgun (WGS) entry which is preliminary data.</text>
</comment>
<evidence type="ECO:0000259" key="11">
    <source>
        <dbReference type="PROSITE" id="PS51296"/>
    </source>
</evidence>
<dbReference type="SUPFAM" id="SSF51905">
    <property type="entry name" value="FAD/NAD(P)-binding domain"/>
    <property type="match status" value="1"/>
</dbReference>
<dbReference type="Gene3D" id="3.50.50.60">
    <property type="entry name" value="FAD/NAD(P)-binding domain"/>
    <property type="match status" value="2"/>
</dbReference>
<dbReference type="Gene3D" id="2.102.10.10">
    <property type="entry name" value="Rieske [2Fe-2S] iron-sulphur domain"/>
    <property type="match status" value="1"/>
</dbReference>
<evidence type="ECO:0000313" key="13">
    <source>
        <dbReference type="Proteomes" id="UP001159042"/>
    </source>
</evidence>
<dbReference type="EMBL" id="JANEYG010000089">
    <property type="protein sequence ID" value="KAJ8913675.1"/>
    <property type="molecule type" value="Genomic_DNA"/>
</dbReference>
<dbReference type="PRINTS" id="PR00368">
    <property type="entry name" value="FADPNR"/>
</dbReference>
<dbReference type="InterPro" id="IPR036188">
    <property type="entry name" value="FAD/NAD-bd_sf"/>
</dbReference>
<dbReference type="InterPro" id="IPR036922">
    <property type="entry name" value="Rieske_2Fe-2S_sf"/>
</dbReference>
<sequence length="550" mass="60633">MGCTSSKVEISKSTSPEEEAKPDDYVEGVVCKVSDLKENELKTFELDEGKVLLIKQKGVISALGTKCTHYGAPLVNGAVGDGRVRCQWHGACFSFATGDIEDFPGLDSLPCYQVTVEDNNVKVRARKSELESNKRVKPMVRRNKREGQSIVVIGGGPAGATCVEALRQEGYTGRLTLVCKENCLPYDRVKVSKAMDFEIDKAEFRDTEFYQEYDIEVLKGVEATGLDSATRTVTLSNGNKLEYDQAFIATGCKARKVDIPGADLRNVVVLRDYEHSKYTNAQLQEDKEVVVLGSSYIALEAANYCVNKVKRVTVVMRSDVPFKPLLGPEVGAAFMKLFKDKGVHFITGSALTRINDDGQGNVTGVVLRDGSTLKADLVIMGVGSTYYTDFLRDSGVELREDGTVETNEYLQTNVPNVYVGGDIAYAPVWSHHGKKVAIGHYPLAHYHGKVAALNMLGKRKELKTVPYFWTMLFGKGVRYAGHGDYDDIIYAGSVDELKFVAFYLKNDQVVATSSCAMDPVVSQFAELLAQGKKLTRDDIKDDPLAWTKDY</sequence>
<dbReference type="CDD" id="cd03478">
    <property type="entry name" value="Rieske_AIFL_N"/>
    <property type="match status" value="1"/>
</dbReference>
<comment type="cofactor">
    <cofactor evidence="1">
        <name>FAD</name>
        <dbReference type="ChEBI" id="CHEBI:57692"/>
    </cofactor>
</comment>
<dbReference type="InterPro" id="IPR050446">
    <property type="entry name" value="FAD-oxidoreductase/Apoptosis"/>
</dbReference>
<feature type="compositionally biased region" description="Polar residues" evidence="10">
    <location>
        <begin position="1"/>
        <end position="14"/>
    </location>
</feature>
<dbReference type="AlphaFoldDB" id="A0AAV8VHW9"/>
<dbReference type="InterPro" id="IPR028202">
    <property type="entry name" value="Reductase_C"/>
</dbReference>
<dbReference type="InterPro" id="IPR017941">
    <property type="entry name" value="Rieske_2Fe-2S"/>
</dbReference>
<dbReference type="Pfam" id="PF14759">
    <property type="entry name" value="Reductase_C"/>
    <property type="match status" value="1"/>
</dbReference>
<dbReference type="InterPro" id="IPR023753">
    <property type="entry name" value="FAD/NAD-binding_dom"/>
</dbReference>
<proteinExistence type="inferred from homology"/>
<evidence type="ECO:0000256" key="1">
    <source>
        <dbReference type="ARBA" id="ARBA00001974"/>
    </source>
</evidence>
<evidence type="ECO:0000313" key="12">
    <source>
        <dbReference type="EMBL" id="KAJ8913675.1"/>
    </source>
</evidence>
<keyword evidence="8" id="KW-0408">Iron</keyword>
<gene>
    <name evidence="12" type="ORF">NQ315_007392</name>
</gene>